<keyword evidence="3" id="KW-1185">Reference proteome</keyword>
<feature type="region of interest" description="Disordered" evidence="1">
    <location>
        <begin position="1"/>
        <end position="25"/>
    </location>
</feature>
<name>A0A371GQX9_MUCPR</name>
<evidence type="ECO:0008006" key="4">
    <source>
        <dbReference type="Google" id="ProtNLM"/>
    </source>
</evidence>
<organism evidence="2 3">
    <name type="scientific">Mucuna pruriens</name>
    <name type="common">Velvet bean</name>
    <name type="synonym">Dolichos pruriens</name>
    <dbReference type="NCBI Taxonomy" id="157652"/>
    <lineage>
        <taxon>Eukaryota</taxon>
        <taxon>Viridiplantae</taxon>
        <taxon>Streptophyta</taxon>
        <taxon>Embryophyta</taxon>
        <taxon>Tracheophyta</taxon>
        <taxon>Spermatophyta</taxon>
        <taxon>Magnoliopsida</taxon>
        <taxon>eudicotyledons</taxon>
        <taxon>Gunneridae</taxon>
        <taxon>Pentapetalae</taxon>
        <taxon>rosids</taxon>
        <taxon>fabids</taxon>
        <taxon>Fabales</taxon>
        <taxon>Fabaceae</taxon>
        <taxon>Papilionoideae</taxon>
        <taxon>50 kb inversion clade</taxon>
        <taxon>NPAAA clade</taxon>
        <taxon>indigoferoid/millettioid clade</taxon>
        <taxon>Phaseoleae</taxon>
        <taxon>Mucuna</taxon>
    </lineage>
</organism>
<dbReference type="EMBL" id="QJKJ01004729">
    <property type="protein sequence ID" value="RDX92965.1"/>
    <property type="molecule type" value="Genomic_DNA"/>
</dbReference>
<reference evidence="2" key="1">
    <citation type="submission" date="2018-05" db="EMBL/GenBank/DDBJ databases">
        <title>Draft genome of Mucuna pruriens seed.</title>
        <authorList>
            <person name="Nnadi N.E."/>
            <person name="Vos R."/>
            <person name="Hasami M.H."/>
            <person name="Devisetty U.K."/>
            <person name="Aguiy J.C."/>
        </authorList>
    </citation>
    <scope>NUCLEOTIDE SEQUENCE [LARGE SCALE GENOMIC DNA]</scope>
    <source>
        <strain evidence="2">JCA_2017</strain>
    </source>
</reference>
<proteinExistence type="predicted"/>
<dbReference type="AlphaFoldDB" id="A0A371GQX9"/>
<evidence type="ECO:0000313" key="3">
    <source>
        <dbReference type="Proteomes" id="UP000257109"/>
    </source>
</evidence>
<evidence type="ECO:0000313" key="2">
    <source>
        <dbReference type="EMBL" id="RDX92965.1"/>
    </source>
</evidence>
<feature type="non-terminal residue" evidence="2">
    <location>
        <position position="1"/>
    </location>
</feature>
<protein>
    <recommendedName>
        <fullName evidence="4">Retrotransposon gag domain-containing protein</fullName>
    </recommendedName>
</protein>
<accession>A0A371GQX9</accession>
<evidence type="ECO:0000256" key="1">
    <source>
        <dbReference type="SAM" id="MobiDB-lite"/>
    </source>
</evidence>
<dbReference type="OrthoDB" id="1750196at2759"/>
<dbReference type="Proteomes" id="UP000257109">
    <property type="component" value="Unassembled WGS sequence"/>
</dbReference>
<comment type="caution">
    <text evidence="2">The sequence shown here is derived from an EMBL/GenBank/DDBJ whole genome shotgun (WGS) entry which is preliminary data.</text>
</comment>
<dbReference type="PANTHER" id="PTHR33223:SF8">
    <property type="entry name" value="OS04G0172440 PROTEIN"/>
    <property type="match status" value="1"/>
</dbReference>
<gene>
    <name evidence="2" type="ORF">CR513_24836</name>
</gene>
<dbReference type="PANTHER" id="PTHR33223">
    <property type="entry name" value="CCHC-TYPE DOMAIN-CONTAINING PROTEIN"/>
    <property type="match status" value="1"/>
</dbReference>
<feature type="compositionally biased region" description="Polar residues" evidence="1">
    <location>
        <begin position="1"/>
        <end position="16"/>
    </location>
</feature>
<sequence>MQNHSWGASKQPQVTPTIPPRTRLNNKAKHSFHPVVIPYPLKDALEGAKQSDFDGVGLCLVPNIVIPPKFELSAFDKYRGTTCPKSHLTMYCRKMAPHAYDDALLIHFFQENLIGATLRWYLGLKRERVQT</sequence>